<comment type="caution">
    <text evidence="3">Lacks conserved residue(s) required for the propagation of feature annotation.</text>
</comment>
<evidence type="ECO:0000313" key="7">
    <source>
        <dbReference type="EMBL" id="KAG5840838.1"/>
    </source>
</evidence>
<keyword evidence="2" id="KW-0677">Repeat</keyword>
<dbReference type="SUPFAM" id="SSF49899">
    <property type="entry name" value="Concanavalin A-like lectins/glucanases"/>
    <property type="match status" value="1"/>
</dbReference>
<reference evidence="7" key="1">
    <citation type="submission" date="2021-01" db="EMBL/GenBank/DDBJ databases">
        <title>A chromosome-scale assembly of European eel, Anguilla anguilla.</title>
        <authorList>
            <person name="Henkel C."/>
            <person name="Jong-Raadsen S.A."/>
            <person name="Dufour S."/>
            <person name="Weltzien F.-A."/>
            <person name="Palstra A.P."/>
            <person name="Pelster B."/>
            <person name="Spaink H.P."/>
            <person name="Van Den Thillart G.E."/>
            <person name="Jansen H."/>
            <person name="Zahm M."/>
            <person name="Klopp C."/>
            <person name="Cedric C."/>
            <person name="Louis A."/>
            <person name="Berthelot C."/>
            <person name="Parey E."/>
            <person name="Roest Crollius H."/>
            <person name="Montfort J."/>
            <person name="Robinson-Rechavi M."/>
            <person name="Bucao C."/>
            <person name="Bouchez O."/>
            <person name="Gislard M."/>
            <person name="Lluch J."/>
            <person name="Milhes M."/>
            <person name="Lampietro C."/>
            <person name="Lopez Roques C."/>
            <person name="Donnadieu C."/>
            <person name="Braasch I."/>
            <person name="Desvignes T."/>
            <person name="Postlethwait J."/>
            <person name="Bobe J."/>
            <person name="Guiguen Y."/>
            <person name="Dirks R."/>
        </authorList>
    </citation>
    <scope>NUCLEOTIDE SEQUENCE</scope>
    <source>
        <strain evidence="7">Tag_6206</strain>
        <tissue evidence="7">Liver</tissue>
    </source>
</reference>
<accession>A0A9D3RS10</accession>
<dbReference type="CDD" id="cd00110">
    <property type="entry name" value="LamG"/>
    <property type="match status" value="1"/>
</dbReference>
<proteinExistence type="predicted"/>
<dbReference type="InterPro" id="IPR008160">
    <property type="entry name" value="Collagen"/>
</dbReference>
<dbReference type="Pfam" id="PF01391">
    <property type="entry name" value="Collagen"/>
    <property type="match status" value="3"/>
</dbReference>
<evidence type="ECO:0000256" key="2">
    <source>
        <dbReference type="ARBA" id="ARBA00022737"/>
    </source>
</evidence>
<feature type="region of interest" description="Disordered" evidence="4">
    <location>
        <begin position="401"/>
        <end position="519"/>
    </location>
</feature>
<dbReference type="Pfam" id="PF02210">
    <property type="entry name" value="Laminin_G_2"/>
    <property type="match status" value="1"/>
</dbReference>
<dbReference type="GO" id="GO:0031012">
    <property type="term" value="C:extracellular matrix"/>
    <property type="evidence" value="ECO:0007669"/>
    <property type="project" value="TreeGrafter"/>
</dbReference>
<feature type="compositionally biased region" description="Basic and acidic residues" evidence="4">
    <location>
        <begin position="503"/>
        <end position="512"/>
    </location>
</feature>
<sequence length="790" mass="83007">MFTLADYFVLLLALITVGASVHPGYTDSAEMGSGTPFPEEVDLLESLSWIALNSSNVSLTVSEGTQRCPTLHIGQYSTLTLPMRETFGPRFPDEFTLLLQLRSSQPEDRSLLTLQNPYSHIMLQIRFSPYTFTFISTQHRHYEFPVGVLSDGEWHRVSVGVSAHRLALYVDCELVESVNWNNPSLDITTDGLLMVGGIVEGFETPFEGDLRQMTFLLGDPDAATDHCTLHMPLCNGMPMPPKPPRSPGISQTVEDLLLSSNDLEDLMENFESSSDVEIPPIDSFPRVGRVGQEDMILVEETIPALRIGRYGSLPNTHSRPAGIRDNKPSSGTKALDENFTTEKRKTDGTAQGNFPGKPSDDIIDLDSASSLTLKKSSIDFSGAKNPAQLPFDPHDLALLTDEGLQPSTDPSTTSVTRPDVQHSGVHMEHGPGCARDVKAARGNHASVMSSATREGDIVPGLDGRMYRLKKGPPGPMGRPGKRGCAGRRGYMGFKGNKGVVGPEGREGRKGERGPPGPPGLPNLYLWRNTAEAWADFRQTSYFQLLWVGWPREQGLPGLMGEMGKPGRQGIPGDPGERGPPGIRGVMGYPGPKGMAGKPGHKGRDGENGANGQPGPPGKPGMRGPRGYKGESAPPGEKGDEGFAGEIGLRGERGGKGVKGSKGEPGLSGPLGPPGPQGNRGAQGLPGPPGEKGEEGPSGAPGPTGPVGAAGCTGSVGAQGVNGSEGDAGPAGPAGRRGPQGPQGLMGVRGFPGPPGPQGPQGKDGAPGCKGDPGTMGLMGAKGEKGFEGQR</sequence>
<dbReference type="GO" id="GO:0005615">
    <property type="term" value="C:extracellular space"/>
    <property type="evidence" value="ECO:0007669"/>
    <property type="project" value="TreeGrafter"/>
</dbReference>
<feature type="compositionally biased region" description="Basic and acidic residues" evidence="4">
    <location>
        <begin position="781"/>
        <end position="790"/>
    </location>
</feature>
<feature type="domain" description="Laminin G" evidence="6">
    <location>
        <begin position="68"/>
        <end position="234"/>
    </location>
</feature>
<dbReference type="PANTHER" id="PTHR24023:SF1112">
    <property type="entry name" value="COL_CUTICLE_N DOMAIN-CONTAINING PROTEIN-RELATED"/>
    <property type="match status" value="1"/>
</dbReference>
<feature type="compositionally biased region" description="Low complexity" evidence="4">
    <location>
        <begin position="727"/>
        <end position="750"/>
    </location>
</feature>
<dbReference type="InterPro" id="IPR050149">
    <property type="entry name" value="Collagen_superfamily"/>
</dbReference>
<feature type="signal peptide" evidence="5">
    <location>
        <begin position="1"/>
        <end position="19"/>
    </location>
</feature>
<keyword evidence="8" id="KW-1185">Reference proteome</keyword>
<dbReference type="PROSITE" id="PS50025">
    <property type="entry name" value="LAM_G_DOMAIN"/>
    <property type="match status" value="1"/>
</dbReference>
<dbReference type="SMART" id="SM00282">
    <property type="entry name" value="LamG"/>
    <property type="match status" value="1"/>
</dbReference>
<keyword evidence="1 5" id="KW-0732">Signal</keyword>
<dbReference type="InterPro" id="IPR001791">
    <property type="entry name" value="Laminin_G"/>
</dbReference>
<feature type="compositionally biased region" description="Basic and acidic residues" evidence="4">
    <location>
        <begin position="334"/>
        <end position="347"/>
    </location>
</feature>
<dbReference type="GO" id="GO:0030198">
    <property type="term" value="P:extracellular matrix organization"/>
    <property type="evidence" value="ECO:0007669"/>
    <property type="project" value="TreeGrafter"/>
</dbReference>
<dbReference type="EMBL" id="JAFIRN010000010">
    <property type="protein sequence ID" value="KAG5840838.1"/>
    <property type="molecule type" value="Genomic_DNA"/>
</dbReference>
<evidence type="ECO:0000256" key="5">
    <source>
        <dbReference type="SAM" id="SignalP"/>
    </source>
</evidence>
<protein>
    <recommendedName>
        <fullName evidence="6">Laminin G domain-containing protein</fullName>
    </recommendedName>
</protein>
<feature type="compositionally biased region" description="Polar residues" evidence="4">
    <location>
        <begin position="405"/>
        <end position="416"/>
    </location>
</feature>
<dbReference type="InterPro" id="IPR013320">
    <property type="entry name" value="ConA-like_dom_sf"/>
</dbReference>
<feature type="chain" id="PRO_5039172533" description="Laminin G domain-containing protein" evidence="5">
    <location>
        <begin position="20"/>
        <end position="790"/>
    </location>
</feature>
<dbReference type="InterPro" id="IPR048287">
    <property type="entry name" value="TSPN-like_N"/>
</dbReference>
<feature type="region of interest" description="Disordered" evidence="4">
    <location>
        <begin position="309"/>
        <end position="361"/>
    </location>
</feature>
<dbReference type="Gene3D" id="2.60.120.200">
    <property type="match status" value="1"/>
</dbReference>
<evidence type="ECO:0000256" key="1">
    <source>
        <dbReference type="ARBA" id="ARBA00022729"/>
    </source>
</evidence>
<gene>
    <name evidence="7" type="ORF">ANANG_G00192920</name>
</gene>
<name>A0A9D3RS10_ANGAN</name>
<dbReference type="AlphaFoldDB" id="A0A9D3RS10"/>
<evidence type="ECO:0000313" key="8">
    <source>
        <dbReference type="Proteomes" id="UP001044222"/>
    </source>
</evidence>
<evidence type="ECO:0000259" key="6">
    <source>
        <dbReference type="PROSITE" id="PS50025"/>
    </source>
</evidence>
<dbReference type="GO" id="GO:0030020">
    <property type="term" value="F:extracellular matrix structural constituent conferring tensile strength"/>
    <property type="evidence" value="ECO:0007669"/>
    <property type="project" value="TreeGrafter"/>
</dbReference>
<dbReference type="Proteomes" id="UP001044222">
    <property type="component" value="Chromosome 10"/>
</dbReference>
<evidence type="ECO:0000256" key="3">
    <source>
        <dbReference type="PROSITE-ProRule" id="PRU00122"/>
    </source>
</evidence>
<feature type="region of interest" description="Disordered" evidence="4">
    <location>
        <begin position="560"/>
        <end position="790"/>
    </location>
</feature>
<feature type="compositionally biased region" description="Basic and acidic residues" evidence="4">
    <location>
        <begin position="425"/>
        <end position="439"/>
    </location>
</feature>
<organism evidence="7 8">
    <name type="scientific">Anguilla anguilla</name>
    <name type="common">European freshwater eel</name>
    <name type="synonym">Muraena anguilla</name>
    <dbReference type="NCBI Taxonomy" id="7936"/>
    <lineage>
        <taxon>Eukaryota</taxon>
        <taxon>Metazoa</taxon>
        <taxon>Chordata</taxon>
        <taxon>Craniata</taxon>
        <taxon>Vertebrata</taxon>
        <taxon>Euteleostomi</taxon>
        <taxon>Actinopterygii</taxon>
        <taxon>Neopterygii</taxon>
        <taxon>Teleostei</taxon>
        <taxon>Anguilliformes</taxon>
        <taxon>Anguillidae</taxon>
        <taxon>Anguilla</taxon>
    </lineage>
</organism>
<comment type="caution">
    <text evidence="7">The sequence shown here is derived from an EMBL/GenBank/DDBJ whole genome shotgun (WGS) entry which is preliminary data.</text>
</comment>
<dbReference type="SMART" id="SM00210">
    <property type="entry name" value="TSPN"/>
    <property type="match status" value="1"/>
</dbReference>
<dbReference type="PANTHER" id="PTHR24023">
    <property type="entry name" value="COLLAGEN ALPHA"/>
    <property type="match status" value="1"/>
</dbReference>
<evidence type="ECO:0000256" key="4">
    <source>
        <dbReference type="SAM" id="MobiDB-lite"/>
    </source>
</evidence>